<dbReference type="InterPro" id="IPR018143">
    <property type="entry name" value="Folate_rcpt-like"/>
</dbReference>
<feature type="signal peptide" evidence="4">
    <location>
        <begin position="1"/>
        <end position="19"/>
    </location>
</feature>
<dbReference type="Proteomes" id="UP000694540">
    <property type="component" value="Unplaced"/>
</dbReference>
<keyword evidence="3" id="KW-1015">Disulfide bond</keyword>
<evidence type="ECO:0000256" key="2">
    <source>
        <dbReference type="ARBA" id="ARBA00022729"/>
    </source>
</evidence>
<keyword evidence="2 4" id="KW-0732">Signal</keyword>
<evidence type="ECO:0000256" key="1">
    <source>
        <dbReference type="ARBA" id="ARBA00007932"/>
    </source>
</evidence>
<dbReference type="GO" id="GO:0009897">
    <property type="term" value="C:external side of plasma membrane"/>
    <property type="evidence" value="ECO:0007669"/>
    <property type="project" value="TreeGrafter"/>
</dbReference>
<name>A0A8C3W4Q0_9CETA</name>
<dbReference type="AlphaFoldDB" id="A0A8C3W4Q0"/>
<proteinExistence type="inferred from homology"/>
<feature type="chain" id="PRO_5034102061" description="Folate receptor-like domain-containing protein" evidence="4">
    <location>
        <begin position="20"/>
        <end position="99"/>
    </location>
</feature>
<protein>
    <recommendedName>
        <fullName evidence="5">Folate receptor-like domain-containing protein</fullName>
    </recommendedName>
</protein>
<evidence type="ECO:0000313" key="7">
    <source>
        <dbReference type="Proteomes" id="UP000694540"/>
    </source>
</evidence>
<dbReference type="GeneTree" id="ENSGT00950000183144"/>
<keyword evidence="7" id="KW-1185">Reference proteome</keyword>
<evidence type="ECO:0000259" key="5">
    <source>
        <dbReference type="Pfam" id="PF03024"/>
    </source>
</evidence>
<dbReference type="GO" id="GO:0007155">
    <property type="term" value="P:cell adhesion"/>
    <property type="evidence" value="ECO:0007669"/>
    <property type="project" value="TreeGrafter"/>
</dbReference>
<organism evidence="6 7">
    <name type="scientific">Catagonus wagneri</name>
    <name type="common">Chacoan peccary</name>
    <dbReference type="NCBI Taxonomy" id="51154"/>
    <lineage>
        <taxon>Eukaryota</taxon>
        <taxon>Metazoa</taxon>
        <taxon>Chordata</taxon>
        <taxon>Craniata</taxon>
        <taxon>Vertebrata</taxon>
        <taxon>Euteleostomi</taxon>
        <taxon>Mammalia</taxon>
        <taxon>Eutheria</taxon>
        <taxon>Laurasiatheria</taxon>
        <taxon>Artiodactyla</taxon>
        <taxon>Suina</taxon>
        <taxon>Tayassuidae</taxon>
        <taxon>Catagonus</taxon>
    </lineage>
</organism>
<dbReference type="PANTHER" id="PTHR10517:SF15">
    <property type="entry name" value="FOLATE RECEPTOR ALPHA"/>
    <property type="match status" value="1"/>
</dbReference>
<dbReference type="Ensembl" id="ENSCWAT00000008559.1">
    <property type="protein sequence ID" value="ENSCWAP00000007859.1"/>
    <property type="gene ID" value="ENSCWAG00000006114.1"/>
</dbReference>
<dbReference type="GO" id="GO:0038023">
    <property type="term" value="F:signaling receptor activity"/>
    <property type="evidence" value="ECO:0007669"/>
    <property type="project" value="TreeGrafter"/>
</dbReference>
<dbReference type="GO" id="GO:0007342">
    <property type="term" value="P:fusion of sperm to egg plasma membrane involved in single fertilization"/>
    <property type="evidence" value="ECO:0007669"/>
    <property type="project" value="TreeGrafter"/>
</dbReference>
<dbReference type="Pfam" id="PF03024">
    <property type="entry name" value="Folate_rec"/>
    <property type="match status" value="1"/>
</dbReference>
<accession>A0A8C3W4Q0</accession>
<comment type="similarity">
    <text evidence="1">Belongs to the folate receptor family.</text>
</comment>
<evidence type="ECO:0000256" key="4">
    <source>
        <dbReference type="SAM" id="SignalP"/>
    </source>
</evidence>
<sequence>MAWRLTLLLLLGLVAAVWGAQARTDLLNVCMEAKHHKPVPGPEDNLHGQCSPWRKNACCSVNTSLEAHKDISYLYRFNWDHCGKMEPACKRHFIQDTCL</sequence>
<reference evidence="6" key="2">
    <citation type="submission" date="2025-09" db="UniProtKB">
        <authorList>
            <consortium name="Ensembl"/>
        </authorList>
    </citation>
    <scope>IDENTIFICATION</scope>
</reference>
<feature type="domain" description="Folate receptor-like" evidence="5">
    <location>
        <begin position="29"/>
        <end position="98"/>
    </location>
</feature>
<dbReference type="InterPro" id="IPR004269">
    <property type="entry name" value="Folate_rcpt"/>
</dbReference>
<dbReference type="GO" id="GO:0035036">
    <property type="term" value="P:sperm-egg recognition"/>
    <property type="evidence" value="ECO:0007669"/>
    <property type="project" value="TreeGrafter"/>
</dbReference>
<reference evidence="6" key="1">
    <citation type="submission" date="2025-08" db="UniProtKB">
        <authorList>
            <consortium name="Ensembl"/>
        </authorList>
    </citation>
    <scope>IDENTIFICATION</scope>
</reference>
<evidence type="ECO:0000256" key="3">
    <source>
        <dbReference type="ARBA" id="ARBA00023157"/>
    </source>
</evidence>
<evidence type="ECO:0000313" key="6">
    <source>
        <dbReference type="Ensembl" id="ENSCWAP00000007859.1"/>
    </source>
</evidence>
<dbReference type="PANTHER" id="PTHR10517">
    <property type="entry name" value="FOLATE RECEPTOR"/>
    <property type="match status" value="1"/>
</dbReference>